<keyword evidence="1" id="KW-1133">Transmembrane helix</keyword>
<dbReference type="RefSeq" id="WP_116073043.1">
    <property type="nucleotide sequence ID" value="NZ_BONB01000008.1"/>
</dbReference>
<sequence length="144" mass="14891">MRQAAAWAGLMRAGLVDAPVVAAGHMITAGRLRALVGDYVLIVDLGAGCEATTPRGAVAWFEMLSTLDDPDAGGVVVDDPHKPVAVLGTVVALAILTVGAVGLVRAERFGFLMLWLGFGAAIIGLNLSSAFGKKGGAHRRDREE</sequence>
<organism evidence="2 3">
    <name type="scientific">Asanoa ferruginea</name>
    <dbReference type="NCBI Taxonomy" id="53367"/>
    <lineage>
        <taxon>Bacteria</taxon>
        <taxon>Bacillati</taxon>
        <taxon>Actinomycetota</taxon>
        <taxon>Actinomycetes</taxon>
        <taxon>Micromonosporales</taxon>
        <taxon>Micromonosporaceae</taxon>
        <taxon>Asanoa</taxon>
    </lineage>
</organism>
<feature type="transmembrane region" description="Helical" evidence="1">
    <location>
        <begin position="111"/>
        <end position="131"/>
    </location>
</feature>
<accession>A0A3D9ZV07</accession>
<dbReference type="AlphaFoldDB" id="A0A3D9ZV07"/>
<dbReference type="Proteomes" id="UP000256913">
    <property type="component" value="Unassembled WGS sequence"/>
</dbReference>
<proteinExistence type="predicted"/>
<evidence type="ECO:0000256" key="1">
    <source>
        <dbReference type="SAM" id="Phobius"/>
    </source>
</evidence>
<comment type="caution">
    <text evidence="2">The sequence shown here is derived from an EMBL/GenBank/DDBJ whole genome shotgun (WGS) entry which is preliminary data.</text>
</comment>
<name>A0A3D9ZV07_9ACTN</name>
<keyword evidence="3" id="KW-1185">Reference proteome</keyword>
<keyword evidence="1" id="KW-0472">Membrane</keyword>
<evidence type="ECO:0000313" key="2">
    <source>
        <dbReference type="EMBL" id="REG01056.1"/>
    </source>
</evidence>
<feature type="transmembrane region" description="Helical" evidence="1">
    <location>
        <begin position="84"/>
        <end position="104"/>
    </location>
</feature>
<evidence type="ECO:0000313" key="3">
    <source>
        <dbReference type="Proteomes" id="UP000256913"/>
    </source>
</evidence>
<gene>
    <name evidence="2" type="ORF">DFJ67_7129</name>
</gene>
<keyword evidence="1" id="KW-0812">Transmembrane</keyword>
<reference evidence="2 3" key="1">
    <citation type="submission" date="2018-08" db="EMBL/GenBank/DDBJ databases">
        <title>Sequencing the genomes of 1000 actinobacteria strains.</title>
        <authorList>
            <person name="Klenk H.-P."/>
        </authorList>
    </citation>
    <scope>NUCLEOTIDE SEQUENCE [LARGE SCALE GENOMIC DNA]</scope>
    <source>
        <strain evidence="2 3">DSM 44099</strain>
    </source>
</reference>
<protein>
    <submittedName>
        <fullName evidence="2">Uncharacterized protein</fullName>
    </submittedName>
</protein>
<dbReference type="EMBL" id="QUMQ01000001">
    <property type="protein sequence ID" value="REG01056.1"/>
    <property type="molecule type" value="Genomic_DNA"/>
</dbReference>
<dbReference type="OrthoDB" id="3285153at2"/>